<keyword evidence="2" id="KW-0812">Transmembrane</keyword>
<feature type="region of interest" description="Disordered" evidence="1">
    <location>
        <begin position="489"/>
        <end position="514"/>
    </location>
</feature>
<dbReference type="InterPro" id="IPR029058">
    <property type="entry name" value="AB_hydrolase_fold"/>
</dbReference>
<reference evidence="3 4" key="1">
    <citation type="journal article" date="2003" name="Genome Res.">
        <title>Comparative complete genome sequence analysis of the amino acid replacements responsible for the thermostability of Corynebacterium efficiens.</title>
        <authorList>
            <person name="Nishio Y."/>
            <person name="Nakamura Y."/>
            <person name="Kawarabayasi Y."/>
            <person name="Usuda Y."/>
            <person name="Kimura E."/>
            <person name="Sugimoto S."/>
            <person name="Matsui K."/>
            <person name="Yamagishi A."/>
            <person name="Kikuchi H."/>
            <person name="Ikeo K."/>
            <person name="Gojobori T."/>
        </authorList>
    </citation>
    <scope>NUCLEOTIDE SEQUENCE [LARGE SCALE GENOMIC DNA]</scope>
    <source>
        <strain evidence="4">DSM 44549 / YS-314 / AJ 12310 / JCM 11189 / NBRC 100395</strain>
    </source>
</reference>
<organism evidence="3 4">
    <name type="scientific">Corynebacterium efficiens (strain DSM 44549 / YS-314 / AJ 12310 / JCM 11189 / NBRC 100395)</name>
    <dbReference type="NCBI Taxonomy" id="196164"/>
    <lineage>
        <taxon>Bacteria</taxon>
        <taxon>Bacillati</taxon>
        <taxon>Actinomycetota</taxon>
        <taxon>Actinomycetes</taxon>
        <taxon>Mycobacteriales</taxon>
        <taxon>Corynebacteriaceae</taxon>
        <taxon>Corynebacterium</taxon>
    </lineage>
</organism>
<keyword evidence="2" id="KW-0472">Membrane</keyword>
<evidence type="ECO:0000313" key="4">
    <source>
        <dbReference type="Proteomes" id="UP000001409"/>
    </source>
</evidence>
<dbReference type="KEGG" id="cef:CE1601"/>
<name>Q8FTG8_COREF</name>
<dbReference type="EMBL" id="BA000035">
    <property type="protein sequence ID" value="BAC18411.1"/>
    <property type="molecule type" value="Genomic_DNA"/>
</dbReference>
<dbReference type="SUPFAM" id="SSF53474">
    <property type="entry name" value="alpha/beta-Hydrolases"/>
    <property type="match status" value="1"/>
</dbReference>
<dbReference type="HOGENOM" id="CLU_032469_0_0_11"/>
<keyword evidence="2" id="KW-1133">Transmembrane helix</keyword>
<protein>
    <submittedName>
        <fullName evidence="3">Uncharacterized protein</fullName>
    </submittedName>
</protein>
<evidence type="ECO:0000256" key="2">
    <source>
        <dbReference type="SAM" id="Phobius"/>
    </source>
</evidence>
<sequence>MSIPREHGKRQAIVIIHGMGEQRPMGTLRGFLKGTHHKDDQFYSRPYELTTASGQPNYELRRFTTSERTGDQDDDVPYRMRTDFFELYWAHYFDTGDAQYTWKWIRKNTFKKPFWRHIKQVRLGIAVLQLLVLLFPLTVLVTVLTPVRGWEIFGWGTEKTLAILIGICIVEVLIGTLLSSFLREVLSDPPRYLIPEPKHVRARNEIRDEGVRLLREIHERDYYERVVVVGHSLGSIVGLDILRLAWEEYRHPDPYLQSQNPARDAELALRFDDIIRKLPNELTPDQMRTWQDTQHQLWQECRRRGMKWLVTDFITLSSPLAHADWLMFDGPQDMKKSFKEREYPTCPPDVGRGIFYGGKYKDAKAGRTVNPDALVPHHAALFAVTRWSNAYFPAYRWYGDPVGGDVAATFGRGIRDVKVRVKSCKPGSLRQVLGVAHLSYWNRYLDPDWDCPESDTAIIQARERMDRRTGTRVAHLVLQEFLHLDFKPLEPSEGKDTTVPSAPSVPEMDLPEPETLSPAIQPVPAIAAGNVIDQVAASMMVRPHASGEDKPSDTLADAAVAEIPVEDIPPPIPEIVSQKDMPKQTPSDQPPAPV</sequence>
<evidence type="ECO:0000313" key="3">
    <source>
        <dbReference type="EMBL" id="BAC18411.1"/>
    </source>
</evidence>
<keyword evidence="4" id="KW-1185">Reference proteome</keyword>
<feature type="transmembrane region" description="Helical" evidence="2">
    <location>
        <begin position="161"/>
        <end position="182"/>
    </location>
</feature>
<feature type="transmembrane region" description="Helical" evidence="2">
    <location>
        <begin position="121"/>
        <end position="141"/>
    </location>
</feature>
<dbReference type="Proteomes" id="UP000001409">
    <property type="component" value="Chromosome"/>
</dbReference>
<dbReference type="ESTHER" id="coref-CE1601">
    <property type="family name" value="AlphaBeta_hydrolase"/>
</dbReference>
<feature type="region of interest" description="Disordered" evidence="1">
    <location>
        <begin position="543"/>
        <end position="594"/>
    </location>
</feature>
<proteinExistence type="predicted"/>
<evidence type="ECO:0000256" key="1">
    <source>
        <dbReference type="SAM" id="MobiDB-lite"/>
    </source>
</evidence>
<accession>Q8FTG8</accession>
<dbReference type="AlphaFoldDB" id="Q8FTG8"/>
<dbReference type="eggNOG" id="ENOG50302ZX">
    <property type="taxonomic scope" value="Bacteria"/>
</dbReference>